<accession>A0ABT8BP65</accession>
<proteinExistence type="predicted"/>
<evidence type="ECO:0000313" key="3">
    <source>
        <dbReference type="Proteomes" id="UP001224644"/>
    </source>
</evidence>
<dbReference type="SUPFAM" id="SSF56112">
    <property type="entry name" value="Protein kinase-like (PK-like)"/>
    <property type="match status" value="1"/>
</dbReference>
<gene>
    <name evidence="2" type="ORF">QWZ12_20530</name>
</gene>
<dbReference type="Pfam" id="PF13671">
    <property type="entry name" value="AAA_33"/>
    <property type="match status" value="1"/>
</dbReference>
<dbReference type="PANTHER" id="PTHR43883:SF1">
    <property type="entry name" value="GLUCONOKINASE"/>
    <property type="match status" value="1"/>
</dbReference>
<dbReference type="Gene3D" id="3.40.50.300">
    <property type="entry name" value="P-loop containing nucleotide triphosphate hydrolases"/>
    <property type="match status" value="1"/>
</dbReference>
<dbReference type="InterPro" id="IPR011009">
    <property type="entry name" value="Kinase-like_dom_sf"/>
</dbReference>
<organism evidence="2 3">
    <name type="scientific">Methylobacterium adhaesivum</name>
    <dbReference type="NCBI Taxonomy" id="333297"/>
    <lineage>
        <taxon>Bacteria</taxon>
        <taxon>Pseudomonadati</taxon>
        <taxon>Pseudomonadota</taxon>
        <taxon>Alphaproteobacteria</taxon>
        <taxon>Hyphomicrobiales</taxon>
        <taxon>Methylobacteriaceae</taxon>
        <taxon>Methylobacterium</taxon>
    </lineage>
</organism>
<sequence>MSSEDQAEVADFLTRALAGGEPAVTVIRTHISRVFLGRGRAFKLKTAVRLPYLDYSSAERRLAMCRAEFDLNRRTAPSLYVGVRAITREPDGSLAFDGPGPLVDAVVEMHRFPQENLFDAMVRTGRLTPELVATLAHRIAVFHAEAEISHRHGGAAAMAALVDLNDKALRASCLTTDGEANDLASRFRYALLRHGALLDARRAAGKVRRCHGDLTLRNICLFDGVPTPFDGIEFDEAIATIDVLYDLAFVLMDLWHRERRDLANLLFNRYLDEADEADGIGLLPVLMALRATIRAHVTAVQAQGAGAGERAEKLTEARDYLDLAGSLLDEAQAGLVAIGGLSGSGKSTVATLLAPWLGAAPGARILSSDRIRKRMHGVAATTRLPAAAYEASVSEQVYATLRREAGNVLKAGHCAIADAVFDRPAERSAMERVASGLGRPFQGVWLQAPTATLSSRIEGRRLDPSDATVEVLVAQAERDCGPITWWRLDAERPPETLRATLLPRIAFGEPFEGQAPPCDDAGVPDAPARASVP</sequence>
<evidence type="ECO:0000256" key="1">
    <source>
        <dbReference type="SAM" id="MobiDB-lite"/>
    </source>
</evidence>
<dbReference type="InterPro" id="IPR027417">
    <property type="entry name" value="P-loop_NTPase"/>
</dbReference>
<feature type="region of interest" description="Disordered" evidence="1">
    <location>
        <begin position="510"/>
        <end position="533"/>
    </location>
</feature>
<comment type="caution">
    <text evidence="2">The sequence shown here is derived from an EMBL/GenBank/DDBJ whole genome shotgun (WGS) entry which is preliminary data.</text>
</comment>
<protein>
    <submittedName>
        <fullName evidence="2">AAA family ATPase</fullName>
    </submittedName>
</protein>
<name>A0ABT8BP65_9HYPH</name>
<dbReference type="SUPFAM" id="SSF52540">
    <property type="entry name" value="P-loop containing nucleoside triphosphate hydrolases"/>
    <property type="match status" value="1"/>
</dbReference>
<dbReference type="Proteomes" id="UP001224644">
    <property type="component" value="Unassembled WGS sequence"/>
</dbReference>
<dbReference type="PANTHER" id="PTHR43883">
    <property type="entry name" value="SLR0207 PROTEIN"/>
    <property type="match status" value="1"/>
</dbReference>
<keyword evidence="3" id="KW-1185">Reference proteome</keyword>
<dbReference type="RefSeq" id="WP_238227400.1">
    <property type="nucleotide sequence ID" value="NZ_BPQD01000027.1"/>
</dbReference>
<dbReference type="InterPro" id="IPR052732">
    <property type="entry name" value="Cell-binding_unc_protein"/>
</dbReference>
<dbReference type="EMBL" id="JAUFPX010000020">
    <property type="protein sequence ID" value="MDN3592989.1"/>
    <property type="molecule type" value="Genomic_DNA"/>
</dbReference>
<reference evidence="3" key="1">
    <citation type="journal article" date="2019" name="Int. J. Syst. Evol. Microbiol.">
        <title>The Global Catalogue of Microorganisms (GCM) 10K type strain sequencing project: providing services to taxonomists for standard genome sequencing and annotation.</title>
        <authorList>
            <consortium name="The Broad Institute Genomics Platform"/>
            <consortium name="The Broad Institute Genome Sequencing Center for Infectious Disease"/>
            <person name="Wu L."/>
            <person name="Ma J."/>
        </authorList>
    </citation>
    <scope>NUCLEOTIDE SEQUENCE [LARGE SCALE GENOMIC DNA]</scope>
    <source>
        <strain evidence="3">CECT 7069</strain>
    </source>
</reference>
<evidence type="ECO:0000313" key="2">
    <source>
        <dbReference type="EMBL" id="MDN3592989.1"/>
    </source>
</evidence>